<protein>
    <submittedName>
        <fullName evidence="1">DUF952 domain-containing protein</fullName>
    </submittedName>
</protein>
<dbReference type="SUPFAM" id="SSF56399">
    <property type="entry name" value="ADP-ribosylation"/>
    <property type="match status" value="1"/>
</dbReference>
<reference evidence="1 2" key="2">
    <citation type="submission" date="2019-09" db="EMBL/GenBank/DDBJ databases">
        <authorList>
            <person name="Jin C."/>
        </authorList>
    </citation>
    <scope>NUCLEOTIDE SEQUENCE [LARGE SCALE GENOMIC DNA]</scope>
    <source>
        <strain evidence="1 2">BN140041</strain>
    </source>
</reference>
<dbReference type="Proteomes" id="UP000324351">
    <property type="component" value="Unassembled WGS sequence"/>
</dbReference>
<dbReference type="Gene3D" id="3.20.170.20">
    <property type="entry name" value="Protein of unknown function DUF952"/>
    <property type="match status" value="1"/>
</dbReference>
<sequence>MATIFHLALASDWAAAQEAGAYTISTRGRTLAQEGFIHASRGDQWPAVRDAFYADVAEPLLLLQIDTDRLDVPVLEERPPGATETFPHIYGPLALDAVVKAIPVPVRDAPAPG</sequence>
<keyword evidence="2" id="KW-1185">Reference proteome</keyword>
<accession>A0A5B1MAB1</accession>
<name>A0A5B1MAB1_9ACTN</name>
<evidence type="ECO:0000313" key="2">
    <source>
        <dbReference type="Proteomes" id="UP000324351"/>
    </source>
</evidence>
<evidence type="ECO:0000313" key="1">
    <source>
        <dbReference type="EMBL" id="KAA1428867.1"/>
    </source>
</evidence>
<dbReference type="PANTHER" id="PTHR34129:SF1">
    <property type="entry name" value="DUF952 DOMAIN-CONTAINING PROTEIN"/>
    <property type="match status" value="1"/>
</dbReference>
<dbReference type="Pfam" id="PF06108">
    <property type="entry name" value="DUF952"/>
    <property type="match status" value="1"/>
</dbReference>
<proteinExistence type="predicted"/>
<dbReference type="EMBL" id="VUJW01000001">
    <property type="protein sequence ID" value="KAA1428867.1"/>
    <property type="molecule type" value="Genomic_DNA"/>
</dbReference>
<organism evidence="1 2">
    <name type="scientific">Nocardioides antri</name>
    <dbReference type="NCBI Taxonomy" id="2607659"/>
    <lineage>
        <taxon>Bacteria</taxon>
        <taxon>Bacillati</taxon>
        <taxon>Actinomycetota</taxon>
        <taxon>Actinomycetes</taxon>
        <taxon>Propionibacteriales</taxon>
        <taxon>Nocardioidaceae</taxon>
        <taxon>Nocardioides</taxon>
    </lineage>
</organism>
<dbReference type="PANTHER" id="PTHR34129">
    <property type="entry name" value="BLR1139 PROTEIN"/>
    <property type="match status" value="1"/>
</dbReference>
<reference evidence="1 2" key="1">
    <citation type="submission" date="2019-09" db="EMBL/GenBank/DDBJ databases">
        <title>Nocardioides panacisoli sp. nov., isolated from the soil of a ginseng field.</title>
        <authorList>
            <person name="Cho C."/>
        </authorList>
    </citation>
    <scope>NUCLEOTIDE SEQUENCE [LARGE SCALE GENOMIC DNA]</scope>
    <source>
        <strain evidence="1 2">BN140041</strain>
    </source>
</reference>
<gene>
    <name evidence="1" type="ORF">F0U47_01220</name>
</gene>
<dbReference type="RefSeq" id="WP_149748489.1">
    <property type="nucleotide sequence ID" value="NZ_VUJW01000001.1"/>
</dbReference>
<dbReference type="InterPro" id="IPR009297">
    <property type="entry name" value="DUF952"/>
</dbReference>
<dbReference type="AlphaFoldDB" id="A0A5B1MAB1"/>
<comment type="caution">
    <text evidence="1">The sequence shown here is derived from an EMBL/GenBank/DDBJ whole genome shotgun (WGS) entry which is preliminary data.</text>
</comment>